<protein>
    <submittedName>
        <fullName evidence="1">Uncharacterized protein</fullName>
    </submittedName>
</protein>
<dbReference type="EMBL" id="LJZV01000032">
    <property type="protein sequence ID" value="KZD87332.1"/>
    <property type="molecule type" value="Genomic_DNA"/>
</dbReference>
<organism evidence="1 2">
    <name type="scientific">Bacillus subtilis</name>
    <dbReference type="NCBI Taxonomy" id="1423"/>
    <lineage>
        <taxon>Bacteria</taxon>
        <taxon>Bacillati</taxon>
        <taxon>Bacillota</taxon>
        <taxon>Bacilli</taxon>
        <taxon>Bacillales</taxon>
        <taxon>Bacillaceae</taxon>
        <taxon>Bacillus</taxon>
    </lineage>
</organism>
<sequence length="71" mass="8691">MSNEIMQEKDADINELVEEVLFLEDLEMDKDIREWLQTPPIQLKEYGFEEVDREEEYQVLQETMSDYLMER</sequence>
<evidence type="ECO:0000313" key="1">
    <source>
        <dbReference type="EMBL" id="KZD87332.1"/>
    </source>
</evidence>
<dbReference type="AlphaFoldDB" id="A0AAP1E4U3"/>
<gene>
    <name evidence="1" type="ORF">B4122_4556</name>
</gene>
<dbReference type="Proteomes" id="UP000076442">
    <property type="component" value="Unassembled WGS sequence"/>
</dbReference>
<proteinExistence type="predicted"/>
<comment type="caution">
    <text evidence="1">The sequence shown here is derived from an EMBL/GenBank/DDBJ whole genome shotgun (WGS) entry which is preliminary data.</text>
</comment>
<evidence type="ECO:0000313" key="2">
    <source>
        <dbReference type="Proteomes" id="UP000076442"/>
    </source>
</evidence>
<dbReference type="RefSeq" id="WP_152614787.1">
    <property type="nucleotide sequence ID" value="NZ_JXHR01000028.1"/>
</dbReference>
<reference evidence="1 2" key="1">
    <citation type="submission" date="2015-09" db="EMBL/GenBank/DDBJ databases">
        <title>Spore heat resistance.</title>
        <authorList>
            <person name="Boekhorst J."/>
            <person name="Berendsen E.M."/>
            <person name="Wells-Bennik M.H."/>
            <person name="Kuipers O.P."/>
        </authorList>
    </citation>
    <scope>NUCLEOTIDE SEQUENCE [LARGE SCALE GENOMIC DNA]</scope>
    <source>
        <strain evidence="1 2">B4122</strain>
    </source>
</reference>
<name>A0AAP1E4U3_BACIU</name>
<accession>A0AAP1E4U3</accession>